<gene>
    <name evidence="1" type="ORF">AN640_00835</name>
</gene>
<comment type="caution">
    <text evidence="1">The sequence shown here is derived from an EMBL/GenBank/DDBJ whole genome shotgun (WGS) entry which is preliminary data.</text>
</comment>
<proteinExistence type="predicted"/>
<organism evidence="1 2">
    <name type="scientific">Candidatus Epulonipiscium fishelsonii</name>
    <dbReference type="NCBI Taxonomy" id="77094"/>
    <lineage>
        <taxon>Bacteria</taxon>
        <taxon>Bacillati</taxon>
        <taxon>Bacillota</taxon>
        <taxon>Clostridia</taxon>
        <taxon>Lachnospirales</taxon>
        <taxon>Lachnospiraceae</taxon>
        <taxon>Candidatus Epulonipiscium</taxon>
    </lineage>
</organism>
<keyword evidence="1" id="KW-0282">Flagellum</keyword>
<keyword evidence="1" id="KW-0966">Cell projection</keyword>
<keyword evidence="2" id="KW-1185">Reference proteome</keyword>
<dbReference type="EMBL" id="LJHD01000024">
    <property type="protein sequence ID" value="ONI46350.1"/>
    <property type="molecule type" value="Genomic_DNA"/>
</dbReference>
<sequence>MADGVLTQFEIDAIINAGLSTEGKVELPDDNEVIQSDMTYKKYDFKRPAKFSKEQLRTLEIICENYARLISNYLSGYLRTLIPVEVISSEAITYSEFTISFSNPVVLGFIDFLPLEGSILLEISPAMSYAFIERVLGGAGKSVEKIREFTNIEQIIIQKILDKFTQLLIEPWESVMEIRPILSKIETNSQVVQLIAPNEMVALITFRIQFGELEGLMNLCLPHIVLEPIMDKINTKNWFKSMQSPRDKANSAMEVEGLLKKTDVILKAVLGQTNITVKEFLELQVNDIVKLNRDIESDIDIYVDKKLKFKGSPGSYKSRSAIKINKVLQEEDE</sequence>
<evidence type="ECO:0000313" key="2">
    <source>
        <dbReference type="Proteomes" id="UP000188637"/>
    </source>
</evidence>
<protein>
    <submittedName>
        <fullName evidence="1">Flagellar motor switch protein FliM</fullName>
    </submittedName>
</protein>
<evidence type="ECO:0000313" key="1">
    <source>
        <dbReference type="EMBL" id="ONI46350.1"/>
    </source>
</evidence>
<name>A0ACC8XIX1_9FIRM</name>
<accession>A0ACC8XIX1</accession>
<keyword evidence="1" id="KW-0969">Cilium</keyword>
<dbReference type="Proteomes" id="UP000188637">
    <property type="component" value="Unassembled WGS sequence"/>
</dbReference>
<reference evidence="1" key="1">
    <citation type="submission" date="2016-08" db="EMBL/GenBank/DDBJ databases">
        <authorList>
            <person name="Ngugi D.K."/>
            <person name="Miyake S."/>
            <person name="Stingl U."/>
        </authorList>
    </citation>
    <scope>NUCLEOTIDE SEQUENCE</scope>
    <source>
        <strain evidence="1">SCG-D08WGA-EpuloA1</strain>
    </source>
</reference>